<keyword evidence="1" id="KW-0472">Membrane</keyword>
<keyword evidence="1" id="KW-1133">Transmembrane helix</keyword>
<dbReference type="AlphaFoldDB" id="A0A5C4S1E7"/>
<feature type="transmembrane region" description="Helical" evidence="1">
    <location>
        <begin position="220"/>
        <end position="237"/>
    </location>
</feature>
<keyword evidence="3" id="KW-1185">Reference proteome</keyword>
<sequence length="251" mass="26880">MKTIAEKPKTGAAGAAFTSKGVTSFLRKTASSLLVTGAMFAGQIGNTAQAGDQIDKYLDLFNTVSGESYVKDDLVSIDPANIITSAATENAGIYYLGRDQNFAPDATLSYTSGTTGGELFSMSDNVFAQEYISQADIENGYFIPFTEPLEAGANLSFSYSEESGWLSAEATYSSFTDALAYAIADSPYLLLGFETGFGNQHDDLVLAINLGTPMTTAPEPSTILILGSFLLLVIYLRNRQHQLMAEKNVRS</sequence>
<reference evidence="2 3" key="1">
    <citation type="submission" date="2019-05" db="EMBL/GenBank/DDBJ databases">
        <title>Draft Whole-Genome sequence of the green sulfur bacterium Prosthecochloris vibrioformis DSM 260.</title>
        <authorList>
            <person name="Meyer T.E."/>
            <person name="Kyndt J.A."/>
        </authorList>
    </citation>
    <scope>NUCLEOTIDE SEQUENCE [LARGE SCALE GENOMIC DNA]</scope>
    <source>
        <strain evidence="2 3">DSM 260</strain>
    </source>
</reference>
<organism evidence="2 3">
    <name type="scientific">Prosthecochloris vibrioformis</name>
    <name type="common">Chlorobium vibrioforme</name>
    <dbReference type="NCBI Taxonomy" id="1098"/>
    <lineage>
        <taxon>Bacteria</taxon>
        <taxon>Pseudomonadati</taxon>
        <taxon>Chlorobiota</taxon>
        <taxon>Chlorobiia</taxon>
        <taxon>Chlorobiales</taxon>
        <taxon>Chlorobiaceae</taxon>
        <taxon>Prosthecochloris</taxon>
    </lineage>
</organism>
<evidence type="ECO:0000256" key="1">
    <source>
        <dbReference type="SAM" id="Phobius"/>
    </source>
</evidence>
<protein>
    <submittedName>
        <fullName evidence="2">Uncharacterized protein</fullName>
    </submittedName>
</protein>
<dbReference type="EMBL" id="VDCI01000003">
    <property type="protein sequence ID" value="TNJ36978.1"/>
    <property type="molecule type" value="Genomic_DNA"/>
</dbReference>
<proteinExistence type="predicted"/>
<dbReference type="Proteomes" id="UP000309544">
    <property type="component" value="Unassembled WGS sequence"/>
</dbReference>
<dbReference type="RefSeq" id="WP_139626451.1">
    <property type="nucleotide sequence ID" value="NZ_VDCI01000003.1"/>
</dbReference>
<evidence type="ECO:0000313" key="3">
    <source>
        <dbReference type="Proteomes" id="UP000309544"/>
    </source>
</evidence>
<comment type="caution">
    <text evidence="2">The sequence shown here is derived from an EMBL/GenBank/DDBJ whole genome shotgun (WGS) entry which is preliminary data.</text>
</comment>
<gene>
    <name evidence="2" type="ORF">FGF68_05230</name>
</gene>
<name>A0A5C4S1E7_PROVB</name>
<accession>A0A5C4S1E7</accession>
<evidence type="ECO:0000313" key="2">
    <source>
        <dbReference type="EMBL" id="TNJ36978.1"/>
    </source>
</evidence>
<keyword evidence="1" id="KW-0812">Transmembrane</keyword>